<comment type="caution">
    <text evidence="4">The sequence shown here is derived from an EMBL/GenBank/DDBJ whole genome shotgun (WGS) entry which is preliminary data.</text>
</comment>
<feature type="domain" description="RRM" evidence="3">
    <location>
        <begin position="398"/>
        <end position="482"/>
    </location>
</feature>
<evidence type="ECO:0000313" key="4">
    <source>
        <dbReference type="EMBL" id="PWW80343.1"/>
    </source>
</evidence>
<dbReference type="InterPro" id="IPR007201">
    <property type="entry name" value="Mei2-like_Rrm_C"/>
</dbReference>
<accession>A0A317T0S6</accession>
<dbReference type="InterPro" id="IPR000504">
    <property type="entry name" value="RRM_dom"/>
</dbReference>
<dbReference type="OrthoDB" id="417481at2759"/>
<evidence type="ECO:0000256" key="1">
    <source>
        <dbReference type="ARBA" id="ARBA00022884"/>
    </source>
</evidence>
<dbReference type="PANTHER" id="PTHR23189">
    <property type="entry name" value="RNA RECOGNITION MOTIF-CONTAINING"/>
    <property type="match status" value="1"/>
</dbReference>
<dbReference type="Pfam" id="PF00076">
    <property type="entry name" value="RRM_1"/>
    <property type="match status" value="1"/>
</dbReference>
<sequence length="558" mass="61428">MSNSPNSSYHDASLGSRNFAGRVLGGSRYLLDRLNCPSNTSATLPQTRVEARPLDLQESRILKIGGIPLEATPLLLFDKLSEFGDIREIYTKDLLPNGFCVVSYFDLGDAIRAFEKLQLEDDVVVQYCPEGYAAMLANISIGGSFGITARDNNSDLTCVLYSGGRLRWSSSRVFHILSTFGALCKFTAIENSHPPTFLVCFNNYTHGCETVDALDGQYAAGFRMGLGYTDTGHHASKNRTVLMQYREYNRNNSGGNQAEGLYCPLQLLGAQNYSTADRDALGTKGSRSVLQLGCDRHLGLNVVCPKPLISGDSGLRAGGKDNGTNSAGNLDHGLLRPMNPLACSVASTLAAQDVEEEGLPYYGDTISQGGDGLHNQLQVPGKNVIDLERIEHGLDTRTTVMLRNIPNKVDQQTLKEYVDATSKAQYNFLYLRIDFRNVCNVGYAFINFIDPLDIIEFVKAKSGTRWNKFNSEKVLDVTYANIQGIDQLVEKFRNSSVMDQDPSYRPKLFHSSGPLIGTEMEFPAANNILKKCRSVSAAQQIVGLFAPKMSKGVWRKRD</sequence>
<dbReference type="GO" id="GO:0003723">
    <property type="term" value="F:RNA binding"/>
    <property type="evidence" value="ECO:0007669"/>
    <property type="project" value="UniProtKB-UniRule"/>
</dbReference>
<dbReference type="SUPFAM" id="SSF54928">
    <property type="entry name" value="RNA-binding domain, RBD"/>
    <property type="match status" value="2"/>
</dbReference>
<dbReference type="STRING" id="42249.A0A317T0S6"/>
<dbReference type="SMART" id="SM00360">
    <property type="entry name" value="RRM"/>
    <property type="match status" value="2"/>
</dbReference>
<dbReference type="Proteomes" id="UP000246991">
    <property type="component" value="Unassembled WGS sequence"/>
</dbReference>
<dbReference type="Pfam" id="PF04059">
    <property type="entry name" value="RRM_2"/>
    <property type="match status" value="1"/>
</dbReference>
<dbReference type="EMBL" id="PYWC01000003">
    <property type="protein sequence ID" value="PWW80343.1"/>
    <property type="molecule type" value="Genomic_DNA"/>
</dbReference>
<evidence type="ECO:0000256" key="2">
    <source>
        <dbReference type="PROSITE-ProRule" id="PRU00176"/>
    </source>
</evidence>
<keyword evidence="1 2" id="KW-0694">RNA-binding</keyword>
<organism evidence="4 5">
    <name type="scientific">Tuber magnatum</name>
    <name type="common">white Piedmont truffle</name>
    <dbReference type="NCBI Taxonomy" id="42249"/>
    <lineage>
        <taxon>Eukaryota</taxon>
        <taxon>Fungi</taxon>
        <taxon>Dikarya</taxon>
        <taxon>Ascomycota</taxon>
        <taxon>Pezizomycotina</taxon>
        <taxon>Pezizomycetes</taxon>
        <taxon>Pezizales</taxon>
        <taxon>Tuberaceae</taxon>
        <taxon>Tuber</taxon>
    </lineage>
</organism>
<gene>
    <name evidence="4" type="ORF">C7212DRAFT_291733</name>
</gene>
<dbReference type="AlphaFoldDB" id="A0A317T0S6"/>
<dbReference type="InterPro" id="IPR034862">
    <property type="entry name" value="Fungal_Mei2-like_RRM3"/>
</dbReference>
<proteinExistence type="predicted"/>
<evidence type="ECO:0000313" key="5">
    <source>
        <dbReference type="Proteomes" id="UP000246991"/>
    </source>
</evidence>
<evidence type="ECO:0000259" key="3">
    <source>
        <dbReference type="PROSITE" id="PS50102"/>
    </source>
</evidence>
<reference evidence="4 5" key="1">
    <citation type="submission" date="2018-03" db="EMBL/GenBank/DDBJ databases">
        <title>Genomes of Pezizomycetes fungi and the evolution of truffles.</title>
        <authorList>
            <person name="Murat C."/>
            <person name="Payen T."/>
            <person name="Noel B."/>
            <person name="Kuo A."/>
            <person name="Martin F.M."/>
        </authorList>
    </citation>
    <scope>NUCLEOTIDE SEQUENCE [LARGE SCALE GENOMIC DNA]</scope>
    <source>
        <strain evidence="4">091103-1</strain>
    </source>
</reference>
<keyword evidence="5" id="KW-1185">Reference proteome</keyword>
<name>A0A317T0S6_9PEZI</name>
<dbReference type="InterPro" id="IPR035979">
    <property type="entry name" value="RBD_domain_sf"/>
</dbReference>
<dbReference type="PROSITE" id="PS50102">
    <property type="entry name" value="RRM"/>
    <property type="match status" value="1"/>
</dbReference>
<protein>
    <recommendedName>
        <fullName evidence="3">RRM domain-containing protein</fullName>
    </recommendedName>
</protein>
<dbReference type="CDD" id="cd12532">
    <property type="entry name" value="RRM3_MEI2_fungi"/>
    <property type="match status" value="1"/>
</dbReference>